<evidence type="ECO:0000256" key="3">
    <source>
        <dbReference type="ARBA" id="ARBA00023163"/>
    </source>
</evidence>
<evidence type="ECO:0000259" key="4">
    <source>
        <dbReference type="PROSITE" id="PS50932"/>
    </source>
</evidence>
<protein>
    <submittedName>
        <fullName evidence="5">Transcriptional regulator, LacI family protein</fullName>
    </submittedName>
</protein>
<dbReference type="GO" id="GO:0003700">
    <property type="term" value="F:DNA-binding transcription factor activity"/>
    <property type="evidence" value="ECO:0007669"/>
    <property type="project" value="TreeGrafter"/>
</dbReference>
<dbReference type="Pfam" id="PF00356">
    <property type="entry name" value="LacI"/>
    <property type="match status" value="1"/>
</dbReference>
<dbReference type="InterPro" id="IPR000843">
    <property type="entry name" value="HTH_LacI"/>
</dbReference>
<dbReference type="EMBL" id="AUZY01008503">
    <property type="protein sequence ID" value="EQD45722.1"/>
    <property type="molecule type" value="Genomic_DNA"/>
</dbReference>
<dbReference type="PANTHER" id="PTHR30146">
    <property type="entry name" value="LACI-RELATED TRANSCRIPTIONAL REPRESSOR"/>
    <property type="match status" value="1"/>
</dbReference>
<dbReference type="PANTHER" id="PTHR30146:SF120">
    <property type="entry name" value="ALANINE RACEMASE"/>
    <property type="match status" value="1"/>
</dbReference>
<keyword evidence="2" id="KW-0238">DNA-binding</keyword>
<dbReference type="InterPro" id="IPR010982">
    <property type="entry name" value="Lambda_DNA-bd_dom_sf"/>
</dbReference>
<evidence type="ECO:0000313" key="5">
    <source>
        <dbReference type="EMBL" id="EQD45722.1"/>
    </source>
</evidence>
<keyword evidence="3" id="KW-0804">Transcription</keyword>
<sequence>MGVLRVSDRRHPANSLDIAHLAGVSQSTVSRALRGDPMVSPATRERILEVARQLNYHVDKNASSLRRKHTGTLALLFFEDPTTDDSSINPFSSMLGSIIRTCSR</sequence>
<accession>T0ZMN6</accession>
<feature type="domain" description="HTH lacI-type" evidence="4">
    <location>
        <begin position="13"/>
        <end position="67"/>
    </location>
</feature>
<proteinExistence type="predicted"/>
<dbReference type="SMART" id="SM00354">
    <property type="entry name" value="HTH_LACI"/>
    <property type="match status" value="1"/>
</dbReference>
<reference evidence="5" key="1">
    <citation type="submission" date="2013-08" db="EMBL/GenBank/DDBJ databases">
        <authorList>
            <person name="Mendez C."/>
            <person name="Richter M."/>
            <person name="Ferrer M."/>
            <person name="Sanchez J."/>
        </authorList>
    </citation>
    <scope>NUCLEOTIDE SEQUENCE</scope>
</reference>
<reference evidence="5" key="2">
    <citation type="journal article" date="2014" name="ISME J.">
        <title>Microbial stratification in low pH oxic and suboxic macroscopic growths along an acid mine drainage.</title>
        <authorList>
            <person name="Mendez-Garcia C."/>
            <person name="Mesa V."/>
            <person name="Sprenger R.R."/>
            <person name="Richter M."/>
            <person name="Diez M.S."/>
            <person name="Solano J."/>
            <person name="Bargiela R."/>
            <person name="Golyshina O.V."/>
            <person name="Manteca A."/>
            <person name="Ramos J.L."/>
            <person name="Gallego J.R."/>
            <person name="Llorente I."/>
            <person name="Martins Dos Santos V.A."/>
            <person name="Jensen O.N."/>
            <person name="Pelaez A.I."/>
            <person name="Sanchez J."/>
            <person name="Ferrer M."/>
        </authorList>
    </citation>
    <scope>NUCLEOTIDE SEQUENCE</scope>
</reference>
<gene>
    <name evidence="5" type="ORF">B1B_12938</name>
</gene>
<dbReference type="GO" id="GO:0000976">
    <property type="term" value="F:transcription cis-regulatory region binding"/>
    <property type="evidence" value="ECO:0007669"/>
    <property type="project" value="TreeGrafter"/>
</dbReference>
<organism evidence="5">
    <name type="scientific">mine drainage metagenome</name>
    <dbReference type="NCBI Taxonomy" id="410659"/>
    <lineage>
        <taxon>unclassified sequences</taxon>
        <taxon>metagenomes</taxon>
        <taxon>ecological metagenomes</taxon>
    </lineage>
</organism>
<comment type="caution">
    <text evidence="5">The sequence shown here is derived from an EMBL/GenBank/DDBJ whole genome shotgun (WGS) entry which is preliminary data.</text>
</comment>
<dbReference type="CDD" id="cd01392">
    <property type="entry name" value="HTH_LacI"/>
    <property type="match status" value="1"/>
</dbReference>
<evidence type="ECO:0000256" key="2">
    <source>
        <dbReference type="ARBA" id="ARBA00023125"/>
    </source>
</evidence>
<feature type="non-terminal residue" evidence="5">
    <location>
        <position position="104"/>
    </location>
</feature>
<keyword evidence="1" id="KW-0805">Transcription regulation</keyword>
<dbReference type="Gene3D" id="1.10.260.40">
    <property type="entry name" value="lambda repressor-like DNA-binding domains"/>
    <property type="match status" value="1"/>
</dbReference>
<name>T0ZMN6_9ZZZZ</name>
<dbReference type="SUPFAM" id="SSF47413">
    <property type="entry name" value="lambda repressor-like DNA-binding domains"/>
    <property type="match status" value="1"/>
</dbReference>
<dbReference type="AlphaFoldDB" id="T0ZMN6"/>
<dbReference type="PROSITE" id="PS50932">
    <property type="entry name" value="HTH_LACI_2"/>
    <property type="match status" value="1"/>
</dbReference>
<evidence type="ECO:0000256" key="1">
    <source>
        <dbReference type="ARBA" id="ARBA00023015"/>
    </source>
</evidence>